<organism evidence="1 2">
    <name type="scientific">Pleurodeles waltl</name>
    <name type="common">Iberian ribbed newt</name>
    <dbReference type="NCBI Taxonomy" id="8319"/>
    <lineage>
        <taxon>Eukaryota</taxon>
        <taxon>Metazoa</taxon>
        <taxon>Chordata</taxon>
        <taxon>Craniata</taxon>
        <taxon>Vertebrata</taxon>
        <taxon>Euteleostomi</taxon>
        <taxon>Amphibia</taxon>
        <taxon>Batrachia</taxon>
        <taxon>Caudata</taxon>
        <taxon>Salamandroidea</taxon>
        <taxon>Salamandridae</taxon>
        <taxon>Pleurodelinae</taxon>
        <taxon>Pleurodeles</taxon>
    </lineage>
</organism>
<comment type="caution">
    <text evidence="1">The sequence shown here is derived from an EMBL/GenBank/DDBJ whole genome shotgun (WGS) entry which is preliminary data.</text>
</comment>
<name>A0AAV7M0D2_PLEWA</name>
<sequence>KLKTLLLEWCNSSMIPMEQQLRARGHHQSRVKGLSLPIPQWVKPPPPYQIVLLAL</sequence>
<reference evidence="1" key="1">
    <citation type="journal article" date="2022" name="bioRxiv">
        <title>Sequencing and chromosome-scale assembly of the giantPleurodeles waltlgenome.</title>
        <authorList>
            <person name="Brown T."/>
            <person name="Elewa A."/>
            <person name="Iarovenko S."/>
            <person name="Subramanian E."/>
            <person name="Araus A.J."/>
            <person name="Petzold A."/>
            <person name="Susuki M."/>
            <person name="Suzuki K.-i.T."/>
            <person name="Hayashi T."/>
            <person name="Toyoda A."/>
            <person name="Oliveira C."/>
            <person name="Osipova E."/>
            <person name="Leigh N.D."/>
            <person name="Simon A."/>
            <person name="Yun M.H."/>
        </authorList>
    </citation>
    <scope>NUCLEOTIDE SEQUENCE</scope>
    <source>
        <strain evidence="1">20211129_DDA</strain>
        <tissue evidence="1">Liver</tissue>
    </source>
</reference>
<dbReference type="AlphaFoldDB" id="A0AAV7M0D2"/>
<protein>
    <submittedName>
        <fullName evidence="1">Uncharacterized protein</fullName>
    </submittedName>
</protein>
<feature type="non-terminal residue" evidence="1">
    <location>
        <position position="55"/>
    </location>
</feature>
<proteinExistence type="predicted"/>
<keyword evidence="2" id="KW-1185">Reference proteome</keyword>
<dbReference type="EMBL" id="JANPWB010000014">
    <property type="protein sequence ID" value="KAJ1096911.1"/>
    <property type="molecule type" value="Genomic_DNA"/>
</dbReference>
<gene>
    <name evidence="1" type="ORF">NDU88_002041</name>
</gene>
<feature type="non-terminal residue" evidence="1">
    <location>
        <position position="1"/>
    </location>
</feature>
<accession>A0AAV7M0D2</accession>
<evidence type="ECO:0000313" key="1">
    <source>
        <dbReference type="EMBL" id="KAJ1096911.1"/>
    </source>
</evidence>
<dbReference type="Proteomes" id="UP001066276">
    <property type="component" value="Chromosome 10"/>
</dbReference>
<evidence type="ECO:0000313" key="2">
    <source>
        <dbReference type="Proteomes" id="UP001066276"/>
    </source>
</evidence>